<sequence length="94" mass="10205">MAIPPDVRAGVGLIQLRWGCHDLRSGRAVAVSGRSMRSAARPVRRGPTPSTRRRPRPGPRGGRPRNRVRLERESTGGTRCSRVLGEDRDAAIAG</sequence>
<reference evidence="2 3" key="1">
    <citation type="submission" date="2019-09" db="EMBL/GenBank/DDBJ databases">
        <authorList>
            <person name="Leyn A S."/>
        </authorList>
    </citation>
    <scope>NUCLEOTIDE SEQUENCE [LARGE SCALE GENOMIC DNA]</scope>
    <source>
        <strain evidence="2">AA231_1</strain>
    </source>
</reference>
<evidence type="ECO:0000313" key="2">
    <source>
        <dbReference type="EMBL" id="VVJ22632.1"/>
    </source>
</evidence>
<accession>A0A6I8M1V6</accession>
<feature type="compositionally biased region" description="Basic and acidic residues" evidence="1">
    <location>
        <begin position="84"/>
        <end position="94"/>
    </location>
</feature>
<proteinExistence type="predicted"/>
<dbReference type="EMBL" id="CABVGP010000003">
    <property type="protein sequence ID" value="VVJ22632.1"/>
    <property type="molecule type" value="Genomic_DNA"/>
</dbReference>
<dbReference type="AlphaFoldDB" id="A0A6I8M1V6"/>
<gene>
    <name evidence="2" type="ORF">AA23TX_07549</name>
</gene>
<feature type="compositionally biased region" description="Basic residues" evidence="1">
    <location>
        <begin position="51"/>
        <end position="67"/>
    </location>
</feature>
<keyword evidence="3" id="KW-1185">Reference proteome</keyword>
<protein>
    <submittedName>
        <fullName evidence="2">Uncharacterized protein</fullName>
    </submittedName>
</protein>
<evidence type="ECO:0000313" key="3">
    <source>
        <dbReference type="Proteomes" id="UP000399805"/>
    </source>
</evidence>
<dbReference type="Proteomes" id="UP000399805">
    <property type="component" value="Unassembled WGS sequence"/>
</dbReference>
<evidence type="ECO:0000256" key="1">
    <source>
        <dbReference type="SAM" id="MobiDB-lite"/>
    </source>
</evidence>
<feature type="region of interest" description="Disordered" evidence="1">
    <location>
        <begin position="28"/>
        <end position="94"/>
    </location>
</feature>
<organism evidence="2 3">
    <name type="scientific">Amycolatopsis camponoti</name>
    <dbReference type="NCBI Taxonomy" id="2606593"/>
    <lineage>
        <taxon>Bacteria</taxon>
        <taxon>Bacillati</taxon>
        <taxon>Actinomycetota</taxon>
        <taxon>Actinomycetes</taxon>
        <taxon>Pseudonocardiales</taxon>
        <taxon>Pseudonocardiaceae</taxon>
        <taxon>Amycolatopsis</taxon>
    </lineage>
</organism>
<name>A0A6I8M1V6_9PSEU</name>